<evidence type="ECO:0000313" key="1">
    <source>
        <dbReference type="EMBL" id="GAF83877.1"/>
    </source>
</evidence>
<dbReference type="InterPro" id="IPR036390">
    <property type="entry name" value="WH_DNA-bd_sf"/>
</dbReference>
<dbReference type="InterPro" id="IPR036388">
    <property type="entry name" value="WH-like_DNA-bd_sf"/>
</dbReference>
<comment type="caution">
    <text evidence="1">The sequence shown here is derived from an EMBL/GenBank/DDBJ whole genome shotgun (WGS) entry which is preliminary data.</text>
</comment>
<sequence length="181" mass="20861">MKSSMISEQELRIIEEISRDKNLTQRKISHRLGLSLGMTNLILKRLVSKGYIKVKGLNRRKVQYILTPTGFAEKTKKSYRYFLKTIYSLQEMKKKIQHLVLTEYEKDETHFVILGKGELADIVELSLKGLNKSELEYRRVSRLEDINSSNAVVLLAESKPELRTSVRTNKYIDVLAVLSGS</sequence>
<dbReference type="AlphaFoldDB" id="X0T6R5"/>
<name>X0T6R5_9ZZZZ</name>
<organism evidence="1">
    <name type="scientific">marine sediment metagenome</name>
    <dbReference type="NCBI Taxonomy" id="412755"/>
    <lineage>
        <taxon>unclassified sequences</taxon>
        <taxon>metagenomes</taxon>
        <taxon>ecological metagenomes</taxon>
    </lineage>
</organism>
<gene>
    <name evidence="1" type="ORF">S01H1_01947</name>
</gene>
<dbReference type="Gene3D" id="1.10.10.10">
    <property type="entry name" value="Winged helix-like DNA-binding domain superfamily/Winged helix DNA-binding domain"/>
    <property type="match status" value="1"/>
</dbReference>
<proteinExistence type="predicted"/>
<dbReference type="SUPFAM" id="SSF46785">
    <property type="entry name" value="Winged helix' DNA-binding domain"/>
    <property type="match status" value="1"/>
</dbReference>
<accession>X0T6R5</accession>
<dbReference type="EMBL" id="BARS01000893">
    <property type="protein sequence ID" value="GAF83877.1"/>
    <property type="molecule type" value="Genomic_DNA"/>
</dbReference>
<protein>
    <submittedName>
        <fullName evidence="1">Uncharacterized protein</fullName>
    </submittedName>
</protein>
<dbReference type="Pfam" id="PF13412">
    <property type="entry name" value="HTH_24"/>
    <property type="match status" value="1"/>
</dbReference>
<reference evidence="1" key="1">
    <citation type="journal article" date="2014" name="Front. Microbiol.">
        <title>High frequency of phylogenetically diverse reductive dehalogenase-homologous genes in deep subseafloor sedimentary metagenomes.</title>
        <authorList>
            <person name="Kawai M."/>
            <person name="Futagami T."/>
            <person name="Toyoda A."/>
            <person name="Takaki Y."/>
            <person name="Nishi S."/>
            <person name="Hori S."/>
            <person name="Arai W."/>
            <person name="Tsubouchi T."/>
            <person name="Morono Y."/>
            <person name="Uchiyama I."/>
            <person name="Ito T."/>
            <person name="Fujiyama A."/>
            <person name="Inagaki F."/>
            <person name="Takami H."/>
        </authorList>
    </citation>
    <scope>NUCLEOTIDE SEQUENCE</scope>
    <source>
        <strain evidence="1">Expedition CK06-06</strain>
    </source>
</reference>